<evidence type="ECO:0000313" key="8">
    <source>
        <dbReference type="EMBL" id="VBA45112.1"/>
    </source>
</evidence>
<keyword evidence="3 6" id="KW-0489">Methyltransferase</keyword>
<feature type="binding site" evidence="6">
    <location>
        <position position="157"/>
    </location>
    <ligand>
        <name>S-adenosyl-L-methionine</name>
        <dbReference type="ChEBI" id="CHEBI:59789"/>
    </ligand>
</feature>
<dbReference type="InterPro" id="IPR003682">
    <property type="entry name" value="rRNA_ssu_MeTfrase_G"/>
</dbReference>
<dbReference type="HAMAP" id="MF_00074">
    <property type="entry name" value="16SrRNA_methyltr_G"/>
    <property type="match status" value="1"/>
</dbReference>
<dbReference type="Gene3D" id="3.40.50.150">
    <property type="entry name" value="Vaccinia Virus protein VP39"/>
    <property type="match status" value="1"/>
</dbReference>
<dbReference type="SUPFAM" id="SSF53335">
    <property type="entry name" value="S-adenosyl-L-methionine-dependent methyltransferases"/>
    <property type="match status" value="1"/>
</dbReference>
<keyword evidence="9" id="KW-1185">Reference proteome</keyword>
<dbReference type="GO" id="GO:0005829">
    <property type="term" value="C:cytosol"/>
    <property type="evidence" value="ECO:0007669"/>
    <property type="project" value="TreeGrafter"/>
</dbReference>
<keyword evidence="1 6" id="KW-0963">Cytoplasm</keyword>
<dbReference type="Proteomes" id="UP000267289">
    <property type="component" value="Unassembled WGS sequence"/>
</dbReference>
<protein>
    <recommendedName>
        <fullName evidence="6">Ribosomal RNA small subunit methyltransferase G</fullName>
        <ecNumber evidence="6">2.1.1.-</ecNumber>
    </recommendedName>
    <alternativeName>
        <fullName evidence="6">16S rRNA 7-methylguanosine methyltransferase</fullName>
        <shortName evidence="6">16S rRNA m7G methyltransferase</shortName>
    </alternativeName>
</protein>
<feature type="region of interest" description="Disordered" evidence="7">
    <location>
        <begin position="1"/>
        <end position="21"/>
    </location>
</feature>
<comment type="caution">
    <text evidence="6">Lacks conserved residue(s) required for the propagation of feature annotation.</text>
</comment>
<feature type="binding site" evidence="6">
    <location>
        <position position="89"/>
    </location>
    <ligand>
        <name>S-adenosyl-L-methionine</name>
        <dbReference type="ChEBI" id="CHEBI:59789"/>
    </ligand>
</feature>
<dbReference type="PANTHER" id="PTHR31760:SF0">
    <property type="entry name" value="S-ADENOSYL-L-METHIONINE-DEPENDENT METHYLTRANSFERASES SUPERFAMILY PROTEIN"/>
    <property type="match status" value="1"/>
</dbReference>
<reference evidence="8 9" key="1">
    <citation type="submission" date="2018-09" db="EMBL/GenBank/DDBJ databases">
        <authorList>
            <person name="Tagini F."/>
        </authorList>
    </citation>
    <scope>NUCLEOTIDE SEQUENCE [LARGE SCALE GENOMIC DNA]</scope>
    <source>
        <strain evidence="8 9">MK13</strain>
    </source>
</reference>
<evidence type="ECO:0000256" key="6">
    <source>
        <dbReference type="HAMAP-Rule" id="MF_00074"/>
    </source>
</evidence>
<comment type="similarity">
    <text evidence="6">Belongs to the methyltransferase superfamily. RNA methyltransferase RsmG family.</text>
</comment>
<evidence type="ECO:0000256" key="5">
    <source>
        <dbReference type="ARBA" id="ARBA00022691"/>
    </source>
</evidence>
<gene>
    <name evidence="6 8" type="primary">rsmG</name>
    <name evidence="8" type="ORF">LAUMK13_05350</name>
</gene>
<dbReference type="NCBIfam" id="TIGR00138">
    <property type="entry name" value="rsmG_gidB"/>
    <property type="match status" value="1"/>
</dbReference>
<evidence type="ECO:0000256" key="1">
    <source>
        <dbReference type="ARBA" id="ARBA00022490"/>
    </source>
</evidence>
<organism evidence="8 9">
    <name type="scientific">Mycobacterium innocens</name>
    <dbReference type="NCBI Taxonomy" id="2341083"/>
    <lineage>
        <taxon>Bacteria</taxon>
        <taxon>Bacillati</taxon>
        <taxon>Actinomycetota</taxon>
        <taxon>Actinomycetes</taxon>
        <taxon>Mycobacteriales</taxon>
        <taxon>Mycobacteriaceae</taxon>
        <taxon>Mycobacterium</taxon>
    </lineage>
</organism>
<evidence type="ECO:0000256" key="2">
    <source>
        <dbReference type="ARBA" id="ARBA00022552"/>
    </source>
</evidence>
<dbReference type="AlphaFoldDB" id="A0A498QJY7"/>
<dbReference type="EMBL" id="UPHQ01000283">
    <property type="protein sequence ID" value="VBA45112.1"/>
    <property type="molecule type" value="Genomic_DNA"/>
</dbReference>
<proteinExistence type="inferred from homology"/>
<evidence type="ECO:0000256" key="4">
    <source>
        <dbReference type="ARBA" id="ARBA00022679"/>
    </source>
</evidence>
<name>A0A498QJY7_9MYCO</name>
<evidence type="ECO:0000313" key="9">
    <source>
        <dbReference type="Proteomes" id="UP000267289"/>
    </source>
</evidence>
<dbReference type="PANTHER" id="PTHR31760">
    <property type="entry name" value="S-ADENOSYL-L-METHIONINE-DEPENDENT METHYLTRANSFERASES SUPERFAMILY PROTEIN"/>
    <property type="match status" value="1"/>
</dbReference>
<dbReference type="Pfam" id="PF02527">
    <property type="entry name" value="GidB"/>
    <property type="match status" value="1"/>
</dbReference>
<dbReference type="InterPro" id="IPR029063">
    <property type="entry name" value="SAM-dependent_MTases_sf"/>
</dbReference>
<comment type="function">
    <text evidence="6">Specifically methylates the N7 position of a guanine in 16S rRNA.</text>
</comment>
<evidence type="ECO:0000256" key="3">
    <source>
        <dbReference type="ARBA" id="ARBA00022603"/>
    </source>
</evidence>
<sequence>MKHGCSPEPVRPLRPALEPMHPDRSGIPMTIFGDRLGLARRYADWLAGPGVERGLLGPREAERVWERHLVNCAVIGERVNPGERVVDIGSGAGLPGVPLALARPDLRIILLEPLLRRSEFLHEVVADLALAVDVVRGRAEDPAVSKRLGASDVAVSRAVAPLDKLTKWSMALLKRDGRMLAIKGERAADEVEKYRRVMAASGVRDVRVVECGANYLRPTATVVVARREGQSRPDRGQSADGVTI</sequence>
<feature type="binding site" evidence="6">
    <location>
        <position position="94"/>
    </location>
    <ligand>
        <name>S-adenosyl-L-methionine</name>
        <dbReference type="ChEBI" id="CHEBI:59789"/>
    </ligand>
</feature>
<comment type="subcellular location">
    <subcellularLocation>
        <location evidence="6">Cytoplasm</location>
    </subcellularLocation>
</comment>
<keyword evidence="5 6" id="KW-0949">S-adenosyl-L-methionine</keyword>
<evidence type="ECO:0000256" key="7">
    <source>
        <dbReference type="SAM" id="MobiDB-lite"/>
    </source>
</evidence>
<keyword evidence="2 6" id="KW-0698">rRNA processing</keyword>
<feature type="binding site" evidence="6">
    <location>
        <begin position="139"/>
        <end position="140"/>
    </location>
    <ligand>
        <name>S-adenosyl-L-methionine</name>
        <dbReference type="ChEBI" id="CHEBI:59789"/>
    </ligand>
</feature>
<accession>A0A498QJY7</accession>
<keyword evidence="4 6" id="KW-0808">Transferase</keyword>
<dbReference type="GO" id="GO:0070043">
    <property type="term" value="F:rRNA (guanine-N7-)-methyltransferase activity"/>
    <property type="evidence" value="ECO:0007669"/>
    <property type="project" value="UniProtKB-UniRule"/>
</dbReference>
<dbReference type="EC" id="2.1.1.-" evidence="6"/>